<gene>
    <name evidence="2" type="ORF">GKD85_09815</name>
</gene>
<dbReference type="Proteomes" id="UP000477010">
    <property type="component" value="Unassembled WGS sequence"/>
</dbReference>
<protein>
    <submittedName>
        <fullName evidence="2">Uncharacterized protein</fullName>
    </submittedName>
</protein>
<dbReference type="AlphaFoldDB" id="A0A6A8KT01"/>
<comment type="caution">
    <text evidence="2">The sequence shown here is derived from an EMBL/GenBank/DDBJ whole genome shotgun (WGS) entry which is preliminary data.</text>
</comment>
<feature type="transmembrane region" description="Helical" evidence="1">
    <location>
        <begin position="37"/>
        <end position="54"/>
    </location>
</feature>
<sequence length="87" mass="10627">MTPQATTEQQLRIQKMRDELNAPDPNDPHVFTRYKKITYPFVVLFPPYALYRIWCKKSEFNQREKYVQTAVCVLILFYFIAFRLNWF</sequence>
<organism evidence="2 3">
    <name type="scientific">Faecalibacterium prausnitzii</name>
    <dbReference type="NCBI Taxonomy" id="853"/>
    <lineage>
        <taxon>Bacteria</taxon>
        <taxon>Bacillati</taxon>
        <taxon>Bacillota</taxon>
        <taxon>Clostridia</taxon>
        <taxon>Eubacteriales</taxon>
        <taxon>Oscillospiraceae</taxon>
        <taxon>Faecalibacterium</taxon>
    </lineage>
</organism>
<dbReference type="EMBL" id="WKQE01000013">
    <property type="protein sequence ID" value="MSC81108.1"/>
    <property type="molecule type" value="Genomic_DNA"/>
</dbReference>
<keyword evidence="1" id="KW-0812">Transmembrane</keyword>
<evidence type="ECO:0000313" key="2">
    <source>
        <dbReference type="EMBL" id="MSC81108.1"/>
    </source>
</evidence>
<feature type="transmembrane region" description="Helical" evidence="1">
    <location>
        <begin position="66"/>
        <end position="86"/>
    </location>
</feature>
<accession>A0A6A8KT01</accession>
<keyword evidence="1" id="KW-1133">Transmembrane helix</keyword>
<evidence type="ECO:0000313" key="3">
    <source>
        <dbReference type="Proteomes" id="UP000477010"/>
    </source>
</evidence>
<reference evidence="2 3" key="1">
    <citation type="journal article" date="2019" name="Nat. Med.">
        <title>A library of human gut bacterial isolates paired with longitudinal multiomics data enables mechanistic microbiome research.</title>
        <authorList>
            <person name="Poyet M."/>
            <person name="Groussin M."/>
            <person name="Gibbons S.M."/>
            <person name="Avila-Pacheco J."/>
            <person name="Jiang X."/>
            <person name="Kearney S.M."/>
            <person name="Perrotta A.R."/>
            <person name="Berdy B."/>
            <person name="Zhao S."/>
            <person name="Lieberman T.D."/>
            <person name="Swanson P.K."/>
            <person name="Smith M."/>
            <person name="Roesemann S."/>
            <person name="Alexander J.E."/>
            <person name="Rich S.A."/>
            <person name="Livny J."/>
            <person name="Vlamakis H."/>
            <person name="Clish C."/>
            <person name="Bullock K."/>
            <person name="Deik A."/>
            <person name="Scott J."/>
            <person name="Pierce K.A."/>
            <person name="Xavier R.J."/>
            <person name="Alm E.J."/>
        </authorList>
    </citation>
    <scope>NUCLEOTIDE SEQUENCE [LARGE SCALE GENOMIC DNA]</scope>
    <source>
        <strain evidence="2 3">BIOML-B9</strain>
    </source>
</reference>
<name>A0A6A8KT01_9FIRM</name>
<keyword evidence="1" id="KW-0472">Membrane</keyword>
<evidence type="ECO:0000256" key="1">
    <source>
        <dbReference type="SAM" id="Phobius"/>
    </source>
</evidence>
<proteinExistence type="predicted"/>